<comment type="caution">
    <text evidence="6">The sequence shown here is derived from an EMBL/GenBank/DDBJ whole genome shotgun (WGS) entry which is preliminary data.</text>
</comment>
<keyword evidence="3" id="KW-0804">Transcription</keyword>
<evidence type="ECO:0000313" key="7">
    <source>
        <dbReference type="Proteomes" id="UP000481339"/>
    </source>
</evidence>
<dbReference type="GO" id="GO:0000976">
    <property type="term" value="F:transcription cis-regulatory region binding"/>
    <property type="evidence" value="ECO:0007669"/>
    <property type="project" value="TreeGrafter"/>
</dbReference>
<evidence type="ECO:0000259" key="5">
    <source>
        <dbReference type="PROSITE" id="PS50977"/>
    </source>
</evidence>
<dbReference type="InterPro" id="IPR050109">
    <property type="entry name" value="HTH-type_TetR-like_transc_reg"/>
</dbReference>
<organism evidence="6 7">
    <name type="scientific">Pseudoclavibacter caeni</name>
    <dbReference type="NCBI Taxonomy" id="908846"/>
    <lineage>
        <taxon>Bacteria</taxon>
        <taxon>Bacillati</taxon>
        <taxon>Actinomycetota</taxon>
        <taxon>Actinomycetes</taxon>
        <taxon>Micrococcales</taxon>
        <taxon>Microbacteriaceae</taxon>
        <taxon>Pseudoclavibacter</taxon>
    </lineage>
</organism>
<dbReference type="GO" id="GO:0003700">
    <property type="term" value="F:DNA-binding transcription factor activity"/>
    <property type="evidence" value="ECO:0007669"/>
    <property type="project" value="TreeGrafter"/>
</dbReference>
<accession>A0A7C8FR52</accession>
<dbReference type="PRINTS" id="PR00455">
    <property type="entry name" value="HTHTETR"/>
</dbReference>
<evidence type="ECO:0000256" key="1">
    <source>
        <dbReference type="ARBA" id="ARBA00023015"/>
    </source>
</evidence>
<dbReference type="PROSITE" id="PS50977">
    <property type="entry name" value="HTH_TETR_2"/>
    <property type="match status" value="1"/>
</dbReference>
<dbReference type="Gene3D" id="1.10.10.60">
    <property type="entry name" value="Homeodomain-like"/>
    <property type="match status" value="1"/>
</dbReference>
<dbReference type="RefSeq" id="WP_158036109.1">
    <property type="nucleotide sequence ID" value="NZ_BAAAZV010000017.1"/>
</dbReference>
<dbReference type="InterPro" id="IPR001647">
    <property type="entry name" value="HTH_TetR"/>
</dbReference>
<dbReference type="OrthoDB" id="3172830at2"/>
<dbReference type="PANTHER" id="PTHR30055:SF234">
    <property type="entry name" value="HTH-TYPE TRANSCRIPTIONAL REGULATOR BETI"/>
    <property type="match status" value="1"/>
</dbReference>
<dbReference type="EMBL" id="WBKA01000003">
    <property type="protein sequence ID" value="KAB1632331.1"/>
    <property type="molecule type" value="Genomic_DNA"/>
</dbReference>
<proteinExistence type="predicted"/>
<dbReference type="Gene3D" id="1.10.357.10">
    <property type="entry name" value="Tetracycline Repressor, domain 2"/>
    <property type="match status" value="1"/>
</dbReference>
<sequence length="218" mass="23022">MTRQAATSARTGGRGARTRERIVEAAVEVAARRGITGASMDEIAEVAQVAKGSLYYNFASKDAIFEEVLQAGFQRLDDALGAAGDGVSGRARLRAVTETTLRVLHDNPDLARIMAAEVFRTDRPWGQVLAPVRTSLIVRYRDALRSAALEISAEEGGADVAAIEAHVGELAGAGLFGAIAVAGLDWLLFHPDNTLAEVSGQILMLAHLGVVPPTRHAA</sequence>
<dbReference type="AlphaFoldDB" id="A0A7C8FR52"/>
<feature type="DNA-binding region" description="H-T-H motif" evidence="4">
    <location>
        <begin position="39"/>
        <end position="58"/>
    </location>
</feature>
<evidence type="ECO:0000313" key="6">
    <source>
        <dbReference type="EMBL" id="KAB1632331.1"/>
    </source>
</evidence>
<evidence type="ECO:0000256" key="2">
    <source>
        <dbReference type="ARBA" id="ARBA00023125"/>
    </source>
</evidence>
<dbReference type="SUPFAM" id="SSF46689">
    <property type="entry name" value="Homeodomain-like"/>
    <property type="match status" value="1"/>
</dbReference>
<reference evidence="6 7" key="1">
    <citation type="submission" date="2019-09" db="EMBL/GenBank/DDBJ databases">
        <title>Phylogeny of genus Pseudoclavibacter and closely related genus.</title>
        <authorList>
            <person name="Li Y."/>
        </authorList>
    </citation>
    <scope>NUCLEOTIDE SEQUENCE [LARGE SCALE GENOMIC DNA]</scope>
    <source>
        <strain evidence="6 7">JCM 16921</strain>
    </source>
</reference>
<dbReference type="PANTHER" id="PTHR30055">
    <property type="entry name" value="HTH-TYPE TRANSCRIPTIONAL REGULATOR RUTR"/>
    <property type="match status" value="1"/>
</dbReference>
<keyword evidence="1" id="KW-0805">Transcription regulation</keyword>
<protein>
    <submittedName>
        <fullName evidence="6">TetR/AcrR family transcriptional regulator</fullName>
    </submittedName>
</protein>
<keyword evidence="7" id="KW-1185">Reference proteome</keyword>
<keyword evidence="2 4" id="KW-0238">DNA-binding</keyword>
<dbReference type="Proteomes" id="UP000481339">
    <property type="component" value="Unassembled WGS sequence"/>
</dbReference>
<dbReference type="Pfam" id="PF00440">
    <property type="entry name" value="TetR_N"/>
    <property type="match status" value="1"/>
</dbReference>
<feature type="domain" description="HTH tetR-type" evidence="5">
    <location>
        <begin position="16"/>
        <end position="76"/>
    </location>
</feature>
<evidence type="ECO:0000256" key="4">
    <source>
        <dbReference type="PROSITE-ProRule" id="PRU00335"/>
    </source>
</evidence>
<name>A0A7C8FR52_9MICO</name>
<gene>
    <name evidence="6" type="ORF">F8O02_04785</name>
</gene>
<evidence type="ECO:0000256" key="3">
    <source>
        <dbReference type="ARBA" id="ARBA00023163"/>
    </source>
</evidence>
<dbReference type="InterPro" id="IPR009057">
    <property type="entry name" value="Homeodomain-like_sf"/>
</dbReference>